<evidence type="ECO:0000259" key="9">
    <source>
        <dbReference type="Pfam" id="PF13193"/>
    </source>
</evidence>
<keyword evidence="3" id="KW-0547">Nucleotide-binding</keyword>
<dbReference type="GO" id="GO:0005886">
    <property type="term" value="C:plasma membrane"/>
    <property type="evidence" value="ECO:0007669"/>
    <property type="project" value="TreeGrafter"/>
</dbReference>
<comment type="catalytic activity">
    <reaction evidence="5">
        <text>a very long-chain fatty acid + ATP + CoA = a very long-chain fatty acyl-CoA + AMP + diphosphate</text>
        <dbReference type="Rhea" id="RHEA:54536"/>
        <dbReference type="ChEBI" id="CHEBI:30616"/>
        <dbReference type="ChEBI" id="CHEBI:33019"/>
        <dbReference type="ChEBI" id="CHEBI:57287"/>
        <dbReference type="ChEBI" id="CHEBI:58950"/>
        <dbReference type="ChEBI" id="CHEBI:138261"/>
        <dbReference type="ChEBI" id="CHEBI:456215"/>
    </reaction>
    <physiologicalReaction direction="left-to-right" evidence="5">
        <dbReference type="Rhea" id="RHEA:54537"/>
    </physiologicalReaction>
</comment>
<dbReference type="Pfam" id="PF13193">
    <property type="entry name" value="AMP-binding_C"/>
    <property type="match status" value="1"/>
</dbReference>
<comment type="caution">
    <text evidence="10">The sequence shown here is derived from an EMBL/GenBank/DDBJ whole genome shotgun (WGS) entry which is preliminary data.</text>
</comment>
<dbReference type="Proteomes" id="UP001353858">
    <property type="component" value="Unassembled WGS sequence"/>
</dbReference>
<gene>
    <name evidence="10" type="ORF">RN001_002156</name>
</gene>
<comment type="similarity">
    <text evidence="1">Belongs to the ATP-dependent AMP-binding enzyme family.</text>
</comment>
<accession>A0AAN7SSS5</accession>
<protein>
    <recommendedName>
        <fullName evidence="6">Long-chain-fatty-acid--CoA ligase</fullName>
    </recommendedName>
</protein>
<keyword evidence="4" id="KW-0067">ATP-binding</keyword>
<dbReference type="EMBL" id="JARPUR010000001">
    <property type="protein sequence ID" value="KAK4885885.1"/>
    <property type="molecule type" value="Genomic_DNA"/>
</dbReference>
<evidence type="ECO:0000259" key="8">
    <source>
        <dbReference type="Pfam" id="PF00501"/>
    </source>
</evidence>
<dbReference type="InterPro" id="IPR000873">
    <property type="entry name" value="AMP-dep_synth/lig_dom"/>
</dbReference>
<comment type="catalytic activity">
    <reaction evidence="7">
        <text>tetracosanoate + ATP + CoA = tetracosanoyl-CoA + AMP + diphosphate</text>
        <dbReference type="Rhea" id="RHEA:33639"/>
        <dbReference type="ChEBI" id="CHEBI:30616"/>
        <dbReference type="ChEBI" id="CHEBI:31014"/>
        <dbReference type="ChEBI" id="CHEBI:33019"/>
        <dbReference type="ChEBI" id="CHEBI:57287"/>
        <dbReference type="ChEBI" id="CHEBI:65052"/>
        <dbReference type="ChEBI" id="CHEBI:456215"/>
    </reaction>
    <physiologicalReaction direction="left-to-right" evidence="7">
        <dbReference type="Rhea" id="RHEA:33640"/>
    </physiologicalReaction>
</comment>
<dbReference type="Gene3D" id="3.30.300.30">
    <property type="match status" value="1"/>
</dbReference>
<dbReference type="GO" id="GO:0005789">
    <property type="term" value="C:endoplasmic reticulum membrane"/>
    <property type="evidence" value="ECO:0007669"/>
    <property type="project" value="TreeGrafter"/>
</dbReference>
<proteinExistence type="inferred from homology"/>
<evidence type="ECO:0000313" key="11">
    <source>
        <dbReference type="Proteomes" id="UP001353858"/>
    </source>
</evidence>
<dbReference type="GO" id="GO:0005524">
    <property type="term" value="F:ATP binding"/>
    <property type="evidence" value="ECO:0007669"/>
    <property type="project" value="UniProtKB-KW"/>
</dbReference>
<dbReference type="PANTHER" id="PTHR43107">
    <property type="entry name" value="LONG-CHAIN FATTY ACID TRANSPORT PROTEIN"/>
    <property type="match status" value="1"/>
</dbReference>
<evidence type="ECO:0000256" key="3">
    <source>
        <dbReference type="ARBA" id="ARBA00022741"/>
    </source>
</evidence>
<dbReference type="AlphaFoldDB" id="A0AAN7SSS5"/>
<name>A0AAN7SSS5_9COLE</name>
<keyword evidence="11" id="KW-1185">Reference proteome</keyword>
<feature type="domain" description="AMP-binding enzyme C-terminal" evidence="9">
    <location>
        <begin position="469"/>
        <end position="544"/>
    </location>
</feature>
<sequence>MWNTLVLAIVVLPVIALKYNWIKNAWKKIKRDLLFIKSVLTVISEMRKILKENEPVHKRFESLVKTYPNKTAILFEDETWTFAQVEEFANKVAIYFEQQGYRQGDCVAILLQNCPEYTCLWLGLSKIDSLLHSIKIVNCKAIIFGSCFQEVISSVMTELPLKGYEFNRFNETNPISMSYIDLSQQLSAINPKKPLQNAYTILPHNPLLYVYTSGTTGLSKAAILTHFRYNLFRCAGKAIFENTANTVIYCPMPLYHGSGVAIGMGQMVLSGSTVALRKKFSASNYWKDCKKYNCNAAQYIGEMLRYVLMVPENENVDHSLDLIYGNGLKPQIWKEFITKFKVKRVAEFYASTEGNFALYNIDNSVGNTGYIPPYLRKLLPFKLVRFSEEKQEPVRDTNGFCIECKENEPGLAIGKINQGKSVLSLLHFRGYTDKKESSKKILFDVFQKGDRFYNSGDLLWKGENVSTTEIEAIISKIINLNDAVVYGVQIPGTEGRAGMVSLVNPGNKFNVDFLLEKFKERIAPYAIPMFLRFIRGLPLTSTFKLQKYNLRSEEICTFNRRHIQQHYDRQC</sequence>
<evidence type="ECO:0000256" key="5">
    <source>
        <dbReference type="ARBA" id="ARBA00036527"/>
    </source>
</evidence>
<evidence type="ECO:0000256" key="4">
    <source>
        <dbReference type="ARBA" id="ARBA00022840"/>
    </source>
</evidence>
<evidence type="ECO:0000256" key="7">
    <source>
        <dbReference type="ARBA" id="ARBA00048666"/>
    </source>
</evidence>
<dbReference type="GO" id="GO:0044539">
    <property type="term" value="P:long-chain fatty acid import into cell"/>
    <property type="evidence" value="ECO:0007669"/>
    <property type="project" value="TreeGrafter"/>
</dbReference>
<dbReference type="InterPro" id="IPR042099">
    <property type="entry name" value="ANL_N_sf"/>
</dbReference>
<dbReference type="InterPro" id="IPR045851">
    <property type="entry name" value="AMP-bd_C_sf"/>
</dbReference>
<dbReference type="SUPFAM" id="SSF56801">
    <property type="entry name" value="Acetyl-CoA synthetase-like"/>
    <property type="match status" value="1"/>
</dbReference>
<evidence type="ECO:0000256" key="2">
    <source>
        <dbReference type="ARBA" id="ARBA00022598"/>
    </source>
</evidence>
<reference evidence="11" key="1">
    <citation type="submission" date="2023-01" db="EMBL/GenBank/DDBJ databases">
        <title>Key to firefly adult light organ development and bioluminescence: homeobox transcription factors regulate luciferase expression and transportation to peroxisome.</title>
        <authorList>
            <person name="Fu X."/>
        </authorList>
    </citation>
    <scope>NUCLEOTIDE SEQUENCE [LARGE SCALE GENOMIC DNA]</scope>
</reference>
<feature type="domain" description="AMP-dependent synthetase/ligase" evidence="8">
    <location>
        <begin position="61"/>
        <end position="360"/>
    </location>
</feature>
<dbReference type="Pfam" id="PF00501">
    <property type="entry name" value="AMP-binding"/>
    <property type="match status" value="1"/>
</dbReference>
<keyword evidence="2" id="KW-0436">Ligase</keyword>
<evidence type="ECO:0000313" key="10">
    <source>
        <dbReference type="EMBL" id="KAK4885885.1"/>
    </source>
</evidence>
<dbReference type="PROSITE" id="PS00455">
    <property type="entry name" value="AMP_BINDING"/>
    <property type="match status" value="1"/>
</dbReference>
<organism evidence="10 11">
    <name type="scientific">Aquatica leii</name>
    <dbReference type="NCBI Taxonomy" id="1421715"/>
    <lineage>
        <taxon>Eukaryota</taxon>
        <taxon>Metazoa</taxon>
        <taxon>Ecdysozoa</taxon>
        <taxon>Arthropoda</taxon>
        <taxon>Hexapoda</taxon>
        <taxon>Insecta</taxon>
        <taxon>Pterygota</taxon>
        <taxon>Neoptera</taxon>
        <taxon>Endopterygota</taxon>
        <taxon>Coleoptera</taxon>
        <taxon>Polyphaga</taxon>
        <taxon>Elateriformia</taxon>
        <taxon>Elateroidea</taxon>
        <taxon>Lampyridae</taxon>
        <taxon>Luciolinae</taxon>
        <taxon>Aquatica</taxon>
    </lineage>
</organism>
<evidence type="ECO:0000256" key="1">
    <source>
        <dbReference type="ARBA" id="ARBA00006432"/>
    </source>
</evidence>
<dbReference type="PANTHER" id="PTHR43107:SF15">
    <property type="entry name" value="FATTY ACID TRANSPORT PROTEIN 3, ISOFORM A"/>
    <property type="match status" value="1"/>
</dbReference>
<evidence type="ECO:0000256" key="6">
    <source>
        <dbReference type="ARBA" id="ARBA00041297"/>
    </source>
</evidence>
<dbReference type="InterPro" id="IPR020845">
    <property type="entry name" value="AMP-binding_CS"/>
</dbReference>
<dbReference type="GO" id="GO:0005324">
    <property type="term" value="F:long-chain fatty acid transmembrane transporter activity"/>
    <property type="evidence" value="ECO:0007669"/>
    <property type="project" value="TreeGrafter"/>
</dbReference>
<dbReference type="InterPro" id="IPR025110">
    <property type="entry name" value="AMP-bd_C"/>
</dbReference>
<dbReference type="Gene3D" id="3.40.50.12780">
    <property type="entry name" value="N-terminal domain of ligase-like"/>
    <property type="match status" value="1"/>
</dbReference>
<dbReference type="GO" id="GO:0004467">
    <property type="term" value="F:long-chain fatty acid-CoA ligase activity"/>
    <property type="evidence" value="ECO:0007669"/>
    <property type="project" value="TreeGrafter"/>
</dbReference>